<sequence>MYWTDERIQTYRAKIKGAWYVQEFKKHYQYDLRKPEDKVRMYRELDPKEVKSCFDSLMDDYEADYLKKLNAMTNDDLLETLDNLREDGYIDMM</sequence>
<dbReference type="AlphaFoldDB" id="A0A387ASF2"/>
<protein>
    <submittedName>
        <fullName evidence="1">Uncharacterized protein</fullName>
    </submittedName>
</protein>
<dbReference type="RefSeq" id="WP_120783919.1">
    <property type="nucleotide sequence ID" value="NZ_CP032626.1"/>
</dbReference>
<keyword evidence="2" id="KW-1185">Reference proteome</keyword>
<evidence type="ECO:0000313" key="2">
    <source>
        <dbReference type="Proteomes" id="UP000272003"/>
    </source>
</evidence>
<gene>
    <name evidence="1" type="ORF">D7I45_00895</name>
</gene>
<dbReference type="OrthoDB" id="2298458at2"/>
<dbReference type="KEGG" id="abom:D7I45_00895"/>
<dbReference type="Proteomes" id="UP000272003">
    <property type="component" value="Chromosome"/>
</dbReference>
<name>A0A387ASF2_9LACO</name>
<evidence type="ECO:0000313" key="1">
    <source>
        <dbReference type="EMBL" id="AYF92145.1"/>
    </source>
</evidence>
<accession>A0A387ASF2</accession>
<dbReference type="EMBL" id="CP032626">
    <property type="protein sequence ID" value="AYF92145.1"/>
    <property type="molecule type" value="Genomic_DNA"/>
</dbReference>
<reference evidence="1 2" key="1">
    <citation type="submission" date="2018-09" db="EMBL/GenBank/DDBJ databases">
        <title>Genome sequencing of strain BHWM-4.</title>
        <authorList>
            <person name="Heo J."/>
            <person name="Kim S.-J."/>
            <person name="Kwon S.-W."/>
        </authorList>
    </citation>
    <scope>NUCLEOTIDE SEQUENCE [LARGE SCALE GENOMIC DNA]</scope>
    <source>
        <strain evidence="1 2">BHWM-4</strain>
    </source>
</reference>
<proteinExistence type="predicted"/>
<organism evidence="1 2">
    <name type="scientific">Apilactobacillus bombintestini</name>
    <dbReference type="NCBI Taxonomy" id="2419772"/>
    <lineage>
        <taxon>Bacteria</taxon>
        <taxon>Bacillati</taxon>
        <taxon>Bacillota</taxon>
        <taxon>Bacilli</taxon>
        <taxon>Lactobacillales</taxon>
        <taxon>Lactobacillaceae</taxon>
        <taxon>Apilactobacillus</taxon>
    </lineage>
</organism>